<dbReference type="AlphaFoldDB" id="A0A955I2Y5"/>
<evidence type="ECO:0000313" key="1">
    <source>
        <dbReference type="EMBL" id="MCA9376842.1"/>
    </source>
</evidence>
<dbReference type="Gene3D" id="3.40.50.2000">
    <property type="entry name" value="Glycogen Phosphorylase B"/>
    <property type="match status" value="2"/>
</dbReference>
<proteinExistence type="predicted"/>
<reference evidence="1" key="1">
    <citation type="submission" date="2020-04" db="EMBL/GenBank/DDBJ databases">
        <authorList>
            <person name="Zhang T."/>
        </authorList>
    </citation>
    <scope>NUCLEOTIDE SEQUENCE</scope>
    <source>
        <strain evidence="1">HKST-UBA17</strain>
    </source>
</reference>
<name>A0A955I2Y5_9BACT</name>
<protein>
    <recommendedName>
        <fullName evidence="3">Glycosyl transferase family 28 C-terminal domain-containing protein</fullName>
    </recommendedName>
</protein>
<dbReference type="Proteomes" id="UP000741282">
    <property type="component" value="Unassembled WGS sequence"/>
</dbReference>
<dbReference type="SUPFAM" id="SSF53756">
    <property type="entry name" value="UDP-Glycosyltransferase/glycogen phosphorylase"/>
    <property type="match status" value="1"/>
</dbReference>
<dbReference type="PANTHER" id="PTHR48050">
    <property type="entry name" value="STEROL 3-BETA-GLUCOSYLTRANSFERASE"/>
    <property type="match status" value="1"/>
</dbReference>
<accession>A0A955I2Y5</accession>
<sequence>MNILFTPITSSSIAHIIRSFALAEEFEKDNHKVFFTSCLLKKDFIQSKGYEVVETYHPFNLNDEEDQSVNYLSSHKKEMVDWFKAEINASEKVGADVVISSPAFFGSHVTLATGIPTVSLMNGQYLPSSKGLMGLSLAKDTLKNALLRSLLRPIFKKEFIKKYLSEVLDVYRLIGIENNIKTQEDLYSQMPILIPGDEEFEPQRYLDEKTKFVGPLFWNGFERIDGNLTEEAIKEFKGNDKLIFLTFGGSVFNKEVYDRILKGMEEVEAKVIVALGPNFDRKSFPDDSERLMIRNFVPGLRVSKLSDVIVNTGSQGAIMQALCNGKPVVAFPVGIDQAYFANRLEEMGVGINVNKIRITGFSKRESYQFVDNSIPENMVKAVLRILKESKYSDSAREYSERLLRRHPDPAREIVDFIYKNYGGK</sequence>
<dbReference type="GO" id="GO:0017000">
    <property type="term" value="P:antibiotic biosynthetic process"/>
    <property type="evidence" value="ECO:0007669"/>
    <property type="project" value="UniProtKB-ARBA"/>
</dbReference>
<dbReference type="PANTHER" id="PTHR48050:SF13">
    <property type="entry name" value="STEROL 3-BETA-GLUCOSYLTRANSFERASE UGT80A2"/>
    <property type="match status" value="1"/>
</dbReference>
<dbReference type="InterPro" id="IPR002213">
    <property type="entry name" value="UDP_glucos_trans"/>
</dbReference>
<evidence type="ECO:0008006" key="3">
    <source>
        <dbReference type="Google" id="ProtNLM"/>
    </source>
</evidence>
<gene>
    <name evidence="1" type="ORF">KC685_02900</name>
</gene>
<organism evidence="1 2">
    <name type="scientific">Candidatus Dojkabacteria bacterium</name>
    <dbReference type="NCBI Taxonomy" id="2099670"/>
    <lineage>
        <taxon>Bacteria</taxon>
        <taxon>Candidatus Dojkabacteria</taxon>
    </lineage>
</organism>
<reference evidence="1" key="2">
    <citation type="journal article" date="2021" name="Microbiome">
        <title>Successional dynamics and alternative stable states in a saline activated sludge microbial community over 9 years.</title>
        <authorList>
            <person name="Wang Y."/>
            <person name="Ye J."/>
            <person name="Ju F."/>
            <person name="Liu L."/>
            <person name="Boyd J.A."/>
            <person name="Deng Y."/>
            <person name="Parks D.H."/>
            <person name="Jiang X."/>
            <person name="Yin X."/>
            <person name="Woodcroft B.J."/>
            <person name="Tyson G.W."/>
            <person name="Hugenholtz P."/>
            <person name="Polz M.F."/>
            <person name="Zhang T."/>
        </authorList>
    </citation>
    <scope>NUCLEOTIDE SEQUENCE</scope>
    <source>
        <strain evidence="1">HKST-UBA17</strain>
    </source>
</reference>
<evidence type="ECO:0000313" key="2">
    <source>
        <dbReference type="Proteomes" id="UP000741282"/>
    </source>
</evidence>
<comment type="caution">
    <text evidence="1">The sequence shown here is derived from an EMBL/GenBank/DDBJ whole genome shotgun (WGS) entry which is preliminary data.</text>
</comment>
<dbReference type="GO" id="GO:0008194">
    <property type="term" value="F:UDP-glycosyltransferase activity"/>
    <property type="evidence" value="ECO:0007669"/>
    <property type="project" value="InterPro"/>
</dbReference>
<dbReference type="InterPro" id="IPR050426">
    <property type="entry name" value="Glycosyltransferase_28"/>
</dbReference>
<dbReference type="CDD" id="cd03784">
    <property type="entry name" value="GT1_Gtf-like"/>
    <property type="match status" value="1"/>
</dbReference>
<dbReference type="EMBL" id="JAGQLN010000009">
    <property type="protein sequence ID" value="MCA9376842.1"/>
    <property type="molecule type" value="Genomic_DNA"/>
</dbReference>